<dbReference type="InterPro" id="IPR011990">
    <property type="entry name" value="TPR-like_helical_dom_sf"/>
</dbReference>
<dbReference type="PROSITE" id="PS50043">
    <property type="entry name" value="HTH_LUXR_2"/>
    <property type="match status" value="1"/>
</dbReference>
<keyword evidence="6" id="KW-1185">Reference proteome</keyword>
<dbReference type="InterPro" id="IPR041664">
    <property type="entry name" value="AAA_16"/>
</dbReference>
<feature type="region of interest" description="Disordered" evidence="3">
    <location>
        <begin position="1"/>
        <end position="22"/>
    </location>
</feature>
<dbReference type="OrthoDB" id="4500249at2"/>
<dbReference type="SUPFAM" id="SSF48452">
    <property type="entry name" value="TPR-like"/>
    <property type="match status" value="1"/>
</dbReference>
<evidence type="ECO:0000313" key="6">
    <source>
        <dbReference type="Proteomes" id="UP000034196"/>
    </source>
</evidence>
<dbReference type="Gene3D" id="1.25.40.10">
    <property type="entry name" value="Tetratricopeptide repeat domain"/>
    <property type="match status" value="2"/>
</dbReference>
<comment type="caution">
    <text evidence="5">The sequence shown here is derived from an EMBL/GenBank/DDBJ whole genome shotgun (WGS) entry which is preliminary data.</text>
</comment>
<dbReference type="InterPro" id="IPR000792">
    <property type="entry name" value="Tscrpt_reg_LuxR_C"/>
</dbReference>
<dbReference type="STRING" id="1428628.WN71_009080"/>
<dbReference type="PRINTS" id="PR00038">
    <property type="entry name" value="HTHLUXR"/>
</dbReference>
<dbReference type="RefSeq" id="WP_046591506.1">
    <property type="nucleotide sequence ID" value="NZ_LAVA02000018.1"/>
</dbReference>
<dbReference type="SMART" id="SM00421">
    <property type="entry name" value="HTH_LUXR"/>
    <property type="match status" value="1"/>
</dbReference>
<dbReference type="EMBL" id="LAVA02000018">
    <property type="protein sequence ID" value="OIJ68184.1"/>
    <property type="molecule type" value="Genomic_DNA"/>
</dbReference>
<dbReference type="GO" id="GO:0005737">
    <property type="term" value="C:cytoplasm"/>
    <property type="evidence" value="ECO:0007669"/>
    <property type="project" value="TreeGrafter"/>
</dbReference>
<dbReference type="SUPFAM" id="SSF52540">
    <property type="entry name" value="P-loop containing nucleoside triphosphate hydrolases"/>
    <property type="match status" value="1"/>
</dbReference>
<name>A0A1J4P0Q3_9ACTN</name>
<accession>A0A1J4P0Q3</accession>
<dbReference type="GO" id="GO:0006355">
    <property type="term" value="P:regulation of DNA-templated transcription"/>
    <property type="evidence" value="ECO:0007669"/>
    <property type="project" value="InterPro"/>
</dbReference>
<dbReference type="GO" id="GO:0004016">
    <property type="term" value="F:adenylate cyclase activity"/>
    <property type="evidence" value="ECO:0007669"/>
    <property type="project" value="TreeGrafter"/>
</dbReference>
<keyword evidence="2" id="KW-0067">ATP-binding</keyword>
<reference evidence="5" key="1">
    <citation type="submission" date="2016-10" db="EMBL/GenBank/DDBJ databases">
        <title>Genome sequence of Streptomyces mangrovisoli MUSC 149.</title>
        <authorList>
            <person name="Lee L.-H."/>
            <person name="Ser H.-L."/>
        </authorList>
    </citation>
    <scope>NUCLEOTIDE SEQUENCE [LARGE SCALE GENOMIC DNA]</scope>
    <source>
        <strain evidence="5">MUSC 149</strain>
    </source>
</reference>
<dbReference type="PANTHER" id="PTHR16305:SF28">
    <property type="entry name" value="GUANYLATE CYCLASE DOMAIN-CONTAINING PROTEIN"/>
    <property type="match status" value="1"/>
</dbReference>
<dbReference type="CDD" id="cd06170">
    <property type="entry name" value="LuxR_C_like"/>
    <property type="match status" value="1"/>
</dbReference>
<proteinExistence type="predicted"/>
<feature type="domain" description="HTH luxR-type" evidence="4">
    <location>
        <begin position="860"/>
        <end position="925"/>
    </location>
</feature>
<dbReference type="AlphaFoldDB" id="A0A1J4P0Q3"/>
<dbReference type="Proteomes" id="UP000034196">
    <property type="component" value="Unassembled WGS sequence"/>
</dbReference>
<keyword evidence="1" id="KW-0547">Nucleotide-binding</keyword>
<dbReference type="Pfam" id="PF13191">
    <property type="entry name" value="AAA_16"/>
    <property type="match status" value="1"/>
</dbReference>
<dbReference type="GO" id="GO:0005524">
    <property type="term" value="F:ATP binding"/>
    <property type="evidence" value="ECO:0007669"/>
    <property type="project" value="UniProtKB-KW"/>
</dbReference>
<organism evidence="5 6">
    <name type="scientific">Streptomyces mangrovisoli</name>
    <dbReference type="NCBI Taxonomy" id="1428628"/>
    <lineage>
        <taxon>Bacteria</taxon>
        <taxon>Bacillati</taxon>
        <taxon>Actinomycetota</taxon>
        <taxon>Actinomycetes</taxon>
        <taxon>Kitasatosporales</taxon>
        <taxon>Streptomycetaceae</taxon>
        <taxon>Streptomyces</taxon>
    </lineage>
</organism>
<evidence type="ECO:0000313" key="5">
    <source>
        <dbReference type="EMBL" id="OIJ68184.1"/>
    </source>
</evidence>
<evidence type="ECO:0000256" key="1">
    <source>
        <dbReference type="ARBA" id="ARBA00022741"/>
    </source>
</evidence>
<dbReference type="InterPro" id="IPR027417">
    <property type="entry name" value="P-loop_NTPase"/>
</dbReference>
<dbReference type="InterPro" id="IPR036388">
    <property type="entry name" value="WH-like_DNA-bd_sf"/>
</dbReference>
<dbReference type="GO" id="GO:0003677">
    <property type="term" value="F:DNA binding"/>
    <property type="evidence" value="ECO:0007669"/>
    <property type="project" value="InterPro"/>
</dbReference>
<dbReference type="Pfam" id="PF00196">
    <property type="entry name" value="GerE"/>
    <property type="match status" value="1"/>
</dbReference>
<protein>
    <recommendedName>
        <fullName evidence="4">HTH luxR-type domain-containing protein</fullName>
    </recommendedName>
</protein>
<sequence length="930" mass="97578">MHDDPRDLGRPVPRQAADEGRSLVGRRQETAALTDALDDLATGRGRAVALTGEPGIGKSALIAAVVARARGRGIPVVSLADSPDSGGGGALPQGPVVVVADDLHRLPAERLRLVEQAVRGCAARPTLCLLAYRQRQLSAEMAQSVSLAVSGGLLDPWSLGPLSPAEAKELLLGGYGEAGTDADASQVEANAMHIDANAMHIDANALHVDTDALHADTAGNPLYLTALGPQGAARDRAVTAILGELAGLDTAALTLMRAAAVLEGPFEAELLAAVAGFDVPGTLCLLDELTRLDLVRPAEPAPYLTLRHRALAEVVYARTEPSLRHAMHRRAESALAGRAAAVTRRARHVARAADPERPDHVATLIAAARSELFGAPSVAVGHLETALTLLREDGPHWHEAHVLLARARMLSGNAREARALLDTLRSSIAGPGEAAALAESSRLERHRGQYTEAGAMARAGLAALTDATAAQDFALAAALHTELADHAYTVRDYDTSRHHAEKAAELARSHQDSVGEAHALAQAALASLFTGDQETARPCATRAAQLVDSAGDFALSTNLDALLQLGMTEGMLERLEDSERHLTRAAALSRRTGQAYIAPSILTVLANTQLRSGKLRRVLTTLDTLTITLDPDGAPTTAAIAAMVRAEALFWQDSASHGAAWRESAARAVELADGSQGAWAVSVRCFHAELAVRAGESPSARWLLLDAAGGEQLSSVASWRKPRWCEALARAAAGASDPDGATHWAELAESCANVLPSASRQGFAHRARMWARSATGDIDGALGSADEAVARFSASGERLETARTLLDAAGLALDAGRTEQVADRLERAGALAEQCGSAHLADESGRRREDLARRLAPPAATGARALLTEREREVAGLVSEGRTNHQVAQALFLSVRTVETHLGQIYRKLGVTNRAGLTRTLLAEGADGPA</sequence>
<dbReference type="PANTHER" id="PTHR16305">
    <property type="entry name" value="TESTICULAR SOLUBLE ADENYLYL CYCLASE"/>
    <property type="match status" value="1"/>
</dbReference>
<dbReference type="SUPFAM" id="SSF46894">
    <property type="entry name" value="C-terminal effector domain of the bipartite response regulators"/>
    <property type="match status" value="1"/>
</dbReference>
<dbReference type="Gene3D" id="1.10.10.10">
    <property type="entry name" value="Winged helix-like DNA-binding domain superfamily/Winged helix DNA-binding domain"/>
    <property type="match status" value="1"/>
</dbReference>
<dbReference type="Gene3D" id="3.40.50.300">
    <property type="entry name" value="P-loop containing nucleotide triphosphate hydrolases"/>
    <property type="match status" value="1"/>
</dbReference>
<dbReference type="InterPro" id="IPR016032">
    <property type="entry name" value="Sig_transdc_resp-reg_C-effctor"/>
</dbReference>
<evidence type="ECO:0000259" key="4">
    <source>
        <dbReference type="PROSITE" id="PS50043"/>
    </source>
</evidence>
<evidence type="ECO:0000256" key="3">
    <source>
        <dbReference type="SAM" id="MobiDB-lite"/>
    </source>
</evidence>
<evidence type="ECO:0000256" key="2">
    <source>
        <dbReference type="ARBA" id="ARBA00022840"/>
    </source>
</evidence>
<gene>
    <name evidence="5" type="ORF">WN71_009080</name>
</gene>